<name>A0A1B6JXJ1_9HEMI</name>
<organism evidence="2">
    <name type="scientific">Homalodisca liturata</name>
    <dbReference type="NCBI Taxonomy" id="320908"/>
    <lineage>
        <taxon>Eukaryota</taxon>
        <taxon>Metazoa</taxon>
        <taxon>Ecdysozoa</taxon>
        <taxon>Arthropoda</taxon>
        <taxon>Hexapoda</taxon>
        <taxon>Insecta</taxon>
        <taxon>Pterygota</taxon>
        <taxon>Neoptera</taxon>
        <taxon>Paraneoptera</taxon>
        <taxon>Hemiptera</taxon>
        <taxon>Auchenorrhyncha</taxon>
        <taxon>Membracoidea</taxon>
        <taxon>Cicadellidae</taxon>
        <taxon>Cicadellinae</taxon>
        <taxon>Proconiini</taxon>
        <taxon>Homalodisca</taxon>
    </lineage>
</organism>
<dbReference type="PANTHER" id="PTHR11012:SF56">
    <property type="entry name" value="CHK KINASE-LIKE DOMAIN-CONTAINING PROTEIN-RELATED"/>
    <property type="match status" value="1"/>
</dbReference>
<evidence type="ECO:0000313" key="2">
    <source>
        <dbReference type="EMBL" id="JAT03916.1"/>
    </source>
</evidence>
<protein>
    <recommendedName>
        <fullName evidence="1">CHK kinase-like domain-containing protein</fullName>
    </recommendedName>
</protein>
<dbReference type="PANTHER" id="PTHR11012">
    <property type="entry name" value="PROTEIN KINASE-LIKE DOMAIN-CONTAINING"/>
    <property type="match status" value="1"/>
</dbReference>
<dbReference type="EMBL" id="GECU01003791">
    <property type="protein sequence ID" value="JAT03916.1"/>
    <property type="molecule type" value="Transcribed_RNA"/>
</dbReference>
<evidence type="ECO:0000259" key="1">
    <source>
        <dbReference type="SMART" id="SM00587"/>
    </source>
</evidence>
<gene>
    <name evidence="2" type="ORF">g.12309</name>
</gene>
<feature type="domain" description="CHK kinase-like" evidence="1">
    <location>
        <begin position="118"/>
        <end position="312"/>
    </location>
</feature>
<dbReference type="SMART" id="SM00587">
    <property type="entry name" value="CHK"/>
    <property type="match status" value="1"/>
</dbReference>
<dbReference type="Pfam" id="PF02958">
    <property type="entry name" value="EcKL"/>
    <property type="match status" value="1"/>
</dbReference>
<proteinExistence type="predicted"/>
<reference evidence="2" key="1">
    <citation type="submission" date="2015-11" db="EMBL/GenBank/DDBJ databases">
        <title>De novo transcriptome assembly of four potential Pierce s Disease insect vectors from Arizona vineyards.</title>
        <authorList>
            <person name="Tassone E.E."/>
        </authorList>
    </citation>
    <scope>NUCLEOTIDE SEQUENCE</scope>
</reference>
<dbReference type="Gene3D" id="3.90.1200.10">
    <property type="match status" value="1"/>
</dbReference>
<dbReference type="AlphaFoldDB" id="A0A1B6JXJ1"/>
<sequence>MECPIPDWLTKQFLSDCLQDIEGKKADVTNFRVSPAGPPGSSYGSCLIRVKIEYRLGTEDRTHCLSLIIKSELTGPTKDLVDPFCEPAFYKKFLPEASKLTDTSFVPRIFFSPYFTTIVMEDLQEQGFIMADKGKQLDFDHCKLYMVTVAKLHAVSFAVHKKHPELVESMGKEKLFSEDRITSLVFKRMICGGLASMAEATEKLDRFKHYSKLIKDTSAKLWEMLMAAHKPSKVLNTLNHGDPWIPNIMFKYDDEGFVSNIKLLDFQASRYGSPINDLAFFIWTSANSDVRGNRLHELYDIYLDTFNDKLKQLNCTESLTHESLMENMKRLSPLAIFSVGIIHPNLDNSAQVDLGLFYKENNDNEVKMFYDRYYNAIYVNGHFSKCMEHLESAGVFEHLEKYISSQK</sequence>
<dbReference type="InterPro" id="IPR011009">
    <property type="entry name" value="Kinase-like_dom_sf"/>
</dbReference>
<dbReference type="InterPro" id="IPR004119">
    <property type="entry name" value="EcKL"/>
</dbReference>
<accession>A0A1B6JXJ1</accession>
<dbReference type="InterPro" id="IPR015897">
    <property type="entry name" value="CHK_kinase-like"/>
</dbReference>
<dbReference type="SUPFAM" id="SSF56112">
    <property type="entry name" value="Protein kinase-like (PK-like)"/>
    <property type="match status" value="1"/>
</dbReference>